<keyword evidence="4" id="KW-1185">Reference proteome</keyword>
<protein>
    <submittedName>
        <fullName evidence="3">AAA family ATPase</fullName>
    </submittedName>
</protein>
<evidence type="ECO:0000259" key="2">
    <source>
        <dbReference type="Pfam" id="PF13635"/>
    </source>
</evidence>
<dbReference type="SUPFAM" id="SSF52540">
    <property type="entry name" value="P-loop containing nucleoside triphosphate hydrolases"/>
    <property type="match status" value="1"/>
</dbReference>
<name>A0A7K3LZL8_9ACTN</name>
<evidence type="ECO:0000313" key="3">
    <source>
        <dbReference type="EMBL" id="NDL55658.1"/>
    </source>
</evidence>
<accession>A0A7K3LZL8</accession>
<dbReference type="RefSeq" id="WP_162448348.1">
    <property type="nucleotide sequence ID" value="NZ_WLZY01000001.1"/>
</dbReference>
<feature type="domain" description="AAA" evidence="1">
    <location>
        <begin position="22"/>
        <end position="151"/>
    </location>
</feature>
<dbReference type="InterPro" id="IPR041682">
    <property type="entry name" value="AAA_14"/>
</dbReference>
<dbReference type="Proteomes" id="UP000460435">
    <property type="component" value="Unassembled WGS sequence"/>
</dbReference>
<dbReference type="PANTHER" id="PTHR33295:SF20">
    <property type="entry name" value="ATPASE"/>
    <property type="match status" value="1"/>
</dbReference>
<sequence length="408" mass="46024">MSLVDRPLYLDRIAAFIDAPVVKVLTGLRRSGKSRLLELTAGLIRDRGVPNERILHLNFDSLKWSHLRSAEALDSFITATLPADGRVYVLLDEIQEVDEWERLVNSLVVGGRTDLCITGSNSRLLSGELATYIAGRYVSIDVWPLSFREYLDFTAMYSDRDTSRTDEEFARFLRLGGFPGVHILPFEEPDAHALVTDIYQSTLVRDVLTRHAIRDADMFERVAAFALDNVGNPFSARRVAQYLKSQRRTVRHETVLNYLSALAEAFVIARVPRYDVRGRALLATDEKHYAGDHGLVHALFGYSDQRLPGVLENIVWSELRRRGYDVTIGKVGATEVDFVATRRDEILYVQVATTIAASPETRQREYAPLEAIPDNHPKYVLTLDPLAGDQTGGIHHQRIPDFLLADTY</sequence>
<dbReference type="Pfam" id="PF13173">
    <property type="entry name" value="AAA_14"/>
    <property type="match status" value="1"/>
</dbReference>
<evidence type="ECO:0000259" key="1">
    <source>
        <dbReference type="Pfam" id="PF13173"/>
    </source>
</evidence>
<evidence type="ECO:0000313" key="4">
    <source>
        <dbReference type="Proteomes" id="UP000460435"/>
    </source>
</evidence>
<feature type="domain" description="DUF4143" evidence="2">
    <location>
        <begin position="205"/>
        <end position="351"/>
    </location>
</feature>
<reference evidence="3 4" key="1">
    <citation type="submission" date="2019-11" db="EMBL/GenBank/DDBJ databases">
        <authorList>
            <person name="Li X.-J."/>
            <person name="Feng X.-M."/>
        </authorList>
    </citation>
    <scope>NUCLEOTIDE SEQUENCE [LARGE SCALE GENOMIC DNA]</scope>
    <source>
        <strain evidence="3 4">XMNu-373</strain>
    </source>
</reference>
<dbReference type="InterPro" id="IPR027417">
    <property type="entry name" value="P-loop_NTPase"/>
</dbReference>
<dbReference type="InterPro" id="IPR025420">
    <property type="entry name" value="DUF4143"/>
</dbReference>
<dbReference type="PANTHER" id="PTHR33295">
    <property type="entry name" value="ATPASE"/>
    <property type="match status" value="1"/>
</dbReference>
<gene>
    <name evidence="3" type="ORF">F7O44_01080</name>
</gene>
<dbReference type="Pfam" id="PF13635">
    <property type="entry name" value="DUF4143"/>
    <property type="match status" value="1"/>
</dbReference>
<comment type="caution">
    <text evidence="3">The sequence shown here is derived from an EMBL/GenBank/DDBJ whole genome shotgun (WGS) entry which is preliminary data.</text>
</comment>
<dbReference type="EMBL" id="WLZY01000001">
    <property type="protein sequence ID" value="NDL55658.1"/>
    <property type="molecule type" value="Genomic_DNA"/>
</dbReference>
<dbReference type="AlphaFoldDB" id="A0A7K3LZL8"/>
<organism evidence="3 4">
    <name type="scientific">Phytoactinopolyspora mesophila</name>
    <dbReference type="NCBI Taxonomy" id="2650750"/>
    <lineage>
        <taxon>Bacteria</taxon>
        <taxon>Bacillati</taxon>
        <taxon>Actinomycetota</taxon>
        <taxon>Actinomycetes</taxon>
        <taxon>Jiangellales</taxon>
        <taxon>Jiangellaceae</taxon>
        <taxon>Phytoactinopolyspora</taxon>
    </lineage>
</organism>
<proteinExistence type="predicted"/>